<feature type="compositionally biased region" description="Basic and acidic residues" evidence="1">
    <location>
        <begin position="13"/>
        <end position="46"/>
    </location>
</feature>
<evidence type="ECO:0000313" key="3">
    <source>
        <dbReference type="Proteomes" id="UP001066276"/>
    </source>
</evidence>
<proteinExistence type="predicted"/>
<keyword evidence="3" id="KW-1185">Reference proteome</keyword>
<reference evidence="2" key="1">
    <citation type="journal article" date="2022" name="bioRxiv">
        <title>Sequencing and chromosome-scale assembly of the giantPleurodeles waltlgenome.</title>
        <authorList>
            <person name="Brown T."/>
            <person name="Elewa A."/>
            <person name="Iarovenko S."/>
            <person name="Subramanian E."/>
            <person name="Araus A.J."/>
            <person name="Petzold A."/>
            <person name="Susuki M."/>
            <person name="Suzuki K.-i.T."/>
            <person name="Hayashi T."/>
            <person name="Toyoda A."/>
            <person name="Oliveira C."/>
            <person name="Osipova E."/>
            <person name="Leigh N.D."/>
            <person name="Simon A."/>
            <person name="Yun M.H."/>
        </authorList>
    </citation>
    <scope>NUCLEOTIDE SEQUENCE</scope>
    <source>
        <strain evidence="2">20211129_DDA</strain>
        <tissue evidence="2">Liver</tissue>
    </source>
</reference>
<dbReference type="EMBL" id="JANPWB010000002">
    <property type="protein sequence ID" value="KAJ1207373.1"/>
    <property type="molecule type" value="Genomic_DNA"/>
</dbReference>
<sequence length="223" mass="25094">MPELAPLDPTGKFPKELKPGKSTEREQRKAGVERPQTHSREQQPDRKVRRRGRTYTLSDKAQKRKEPPGTVPKPKQEWKKYPDSSRHRNRIKEAPTLGPEKAANKKAPNVYNLPPPPKGPTRPPRSPDLEARESQLKGEQDQSPLQSLGPQRPGPNDQNQHQSGRQANPQERSQKTGQGNAHQERPIGNRRHNKAAAPRTAKQRAKIKHTQSSDRAPGKKEAG</sequence>
<feature type="compositionally biased region" description="Basic and acidic residues" evidence="1">
    <location>
        <begin position="125"/>
        <end position="140"/>
    </location>
</feature>
<evidence type="ECO:0000256" key="1">
    <source>
        <dbReference type="SAM" id="MobiDB-lite"/>
    </source>
</evidence>
<feature type="region of interest" description="Disordered" evidence="1">
    <location>
        <begin position="1"/>
        <end position="223"/>
    </location>
</feature>
<feature type="compositionally biased region" description="Basic and acidic residues" evidence="1">
    <location>
        <begin position="74"/>
        <end position="86"/>
    </location>
</feature>
<dbReference type="Proteomes" id="UP001066276">
    <property type="component" value="Chromosome 1_2"/>
</dbReference>
<dbReference type="AlphaFoldDB" id="A0AAV7W1J4"/>
<gene>
    <name evidence="2" type="ORF">NDU88_002764</name>
</gene>
<evidence type="ECO:0000313" key="2">
    <source>
        <dbReference type="EMBL" id="KAJ1207373.1"/>
    </source>
</evidence>
<accession>A0AAV7W1J4</accession>
<name>A0AAV7W1J4_PLEWA</name>
<comment type="caution">
    <text evidence="2">The sequence shown here is derived from an EMBL/GenBank/DDBJ whole genome shotgun (WGS) entry which is preliminary data.</text>
</comment>
<protein>
    <submittedName>
        <fullName evidence="2">Uncharacterized protein</fullName>
    </submittedName>
</protein>
<feature type="compositionally biased region" description="Pro residues" evidence="1">
    <location>
        <begin position="113"/>
        <end position="124"/>
    </location>
</feature>
<feature type="compositionally biased region" description="Polar residues" evidence="1">
    <location>
        <begin position="156"/>
        <end position="181"/>
    </location>
</feature>
<organism evidence="2 3">
    <name type="scientific">Pleurodeles waltl</name>
    <name type="common">Iberian ribbed newt</name>
    <dbReference type="NCBI Taxonomy" id="8319"/>
    <lineage>
        <taxon>Eukaryota</taxon>
        <taxon>Metazoa</taxon>
        <taxon>Chordata</taxon>
        <taxon>Craniata</taxon>
        <taxon>Vertebrata</taxon>
        <taxon>Euteleostomi</taxon>
        <taxon>Amphibia</taxon>
        <taxon>Batrachia</taxon>
        <taxon>Caudata</taxon>
        <taxon>Salamandroidea</taxon>
        <taxon>Salamandridae</taxon>
        <taxon>Pleurodelinae</taxon>
        <taxon>Pleurodeles</taxon>
    </lineage>
</organism>